<dbReference type="PROSITE" id="PS00211">
    <property type="entry name" value="ABC_TRANSPORTER_1"/>
    <property type="match status" value="1"/>
</dbReference>
<accession>A0A6I5ZPP2</accession>
<evidence type="ECO:0000256" key="8">
    <source>
        <dbReference type="ARBA" id="ARBA00023136"/>
    </source>
</evidence>
<dbReference type="InterPro" id="IPR050107">
    <property type="entry name" value="ABC_carbohydrate_import_ATPase"/>
</dbReference>
<dbReference type="Gene3D" id="3.40.50.300">
    <property type="entry name" value="P-loop containing nucleotide triphosphate hydrolases"/>
    <property type="match status" value="2"/>
</dbReference>
<evidence type="ECO:0000313" key="11">
    <source>
        <dbReference type="Proteomes" id="UP000425916"/>
    </source>
</evidence>
<dbReference type="CDD" id="cd03215">
    <property type="entry name" value="ABC_Carb_Monos_II"/>
    <property type="match status" value="1"/>
</dbReference>
<evidence type="ECO:0000256" key="3">
    <source>
        <dbReference type="ARBA" id="ARBA00022475"/>
    </source>
</evidence>
<dbReference type="Pfam" id="PF00005">
    <property type="entry name" value="ABC_tran"/>
    <property type="match status" value="2"/>
</dbReference>
<evidence type="ECO:0000313" key="10">
    <source>
        <dbReference type="EMBL" id="QGP91964.1"/>
    </source>
</evidence>
<dbReference type="InterPro" id="IPR017871">
    <property type="entry name" value="ABC_transporter-like_CS"/>
</dbReference>
<keyword evidence="6 10" id="KW-0067">ATP-binding</keyword>
<dbReference type="InterPro" id="IPR027417">
    <property type="entry name" value="P-loop_NTPase"/>
</dbReference>
<evidence type="ECO:0000256" key="4">
    <source>
        <dbReference type="ARBA" id="ARBA00022737"/>
    </source>
</evidence>
<evidence type="ECO:0000256" key="7">
    <source>
        <dbReference type="ARBA" id="ARBA00022967"/>
    </source>
</evidence>
<keyword evidence="4" id="KW-0677">Repeat</keyword>
<dbReference type="FunFam" id="3.40.50.300:FF:000127">
    <property type="entry name" value="Ribose import ATP-binding protein RbsA"/>
    <property type="match status" value="1"/>
</dbReference>
<feature type="domain" description="ABC transporter" evidence="9">
    <location>
        <begin position="242"/>
        <end position="497"/>
    </location>
</feature>
<sequence length="502" mass="54869">MPDSPYILEMRSICKSFPGVQALKNVDLKVKRGEIHCLLGENGAGKSTLIKILAGVYPMDAGQIIVNGHEVTINSRRDAQNLGISFIFQELNVVNQLTAAQNLTLGEEKHRWGVISRREEIAIARSHLQELGIELDLQARVGNMTTSQKQMLLIAKAVSTQAKIIVMDEPTAALPEKEVAILFNTVKRLQRKGITFIFVSHRLQDIFQIGESFTVLRDGENVGTGRIAEITETELINLMVGRKIESLYYWEPRPIGREVLRLENLSAVSLLQDISFSLHAGEILGVAGLAGSGKSELAKAIFGVNRITGGRMYLDGQPFLPGSPREAIVRGIALVPEERRSEGIVGVLSVQDNLCLACPGQISSVGVLKKKAEKARALNLIRKLDIKTHSPQQQVANLSGGNQQKVVLGKWLESSTRIYLMDEPTRGIDVGAKGEIYKLINNLAREGAAVLICSSELPELLGVCDRILVMREGRLAGILSREEANQARILSLAIGGEQKNAS</sequence>
<proteinExistence type="predicted"/>
<comment type="subcellular location">
    <subcellularLocation>
        <location evidence="1">Cell membrane</location>
        <topology evidence="1">Peripheral membrane protein</topology>
    </subcellularLocation>
</comment>
<keyword evidence="3" id="KW-1003">Cell membrane</keyword>
<dbReference type="PANTHER" id="PTHR43790">
    <property type="entry name" value="CARBOHYDRATE TRANSPORT ATP-BINDING PROTEIN MG119-RELATED"/>
    <property type="match status" value="1"/>
</dbReference>
<dbReference type="PANTHER" id="PTHR43790:SF9">
    <property type="entry name" value="GALACTOFURANOSE TRANSPORTER ATP-BINDING PROTEIN YTFR"/>
    <property type="match status" value="1"/>
</dbReference>
<dbReference type="InterPro" id="IPR003593">
    <property type="entry name" value="AAA+_ATPase"/>
</dbReference>
<gene>
    <name evidence="10" type="primary">araG</name>
    <name evidence="10" type="ORF">MGLY_13130</name>
</gene>
<dbReference type="GO" id="GO:0005886">
    <property type="term" value="C:plasma membrane"/>
    <property type="evidence" value="ECO:0007669"/>
    <property type="project" value="UniProtKB-SubCell"/>
</dbReference>
<dbReference type="EMBL" id="CP046244">
    <property type="protein sequence ID" value="QGP91964.1"/>
    <property type="molecule type" value="Genomic_DNA"/>
</dbReference>
<name>A0A6I5ZPP2_9FIRM</name>
<dbReference type="GO" id="GO:0005524">
    <property type="term" value="F:ATP binding"/>
    <property type="evidence" value="ECO:0007669"/>
    <property type="project" value="UniProtKB-KW"/>
</dbReference>
<evidence type="ECO:0000256" key="2">
    <source>
        <dbReference type="ARBA" id="ARBA00022448"/>
    </source>
</evidence>
<dbReference type="SUPFAM" id="SSF52540">
    <property type="entry name" value="P-loop containing nucleoside triphosphate hydrolases"/>
    <property type="match status" value="2"/>
</dbReference>
<evidence type="ECO:0000259" key="9">
    <source>
        <dbReference type="PROSITE" id="PS50893"/>
    </source>
</evidence>
<evidence type="ECO:0000256" key="1">
    <source>
        <dbReference type="ARBA" id="ARBA00004202"/>
    </source>
</evidence>
<reference evidence="10 11" key="1">
    <citation type="submission" date="2019-11" db="EMBL/GenBank/DDBJ databases">
        <title>Genome sequence of Moorella glycerini DSM11254.</title>
        <authorList>
            <person name="Poehlein A."/>
            <person name="Boeer T."/>
            <person name="Daniel R."/>
        </authorList>
    </citation>
    <scope>NUCLEOTIDE SEQUENCE [LARGE SCALE GENOMIC DNA]</scope>
    <source>
        <strain evidence="10 11">DSM 11254</strain>
    </source>
</reference>
<keyword evidence="5" id="KW-0547">Nucleotide-binding</keyword>
<dbReference type="RefSeq" id="WP_156272596.1">
    <property type="nucleotide sequence ID" value="NZ_CP046244.1"/>
</dbReference>
<dbReference type="SMART" id="SM00382">
    <property type="entry name" value="AAA"/>
    <property type="match status" value="2"/>
</dbReference>
<feature type="domain" description="ABC transporter" evidence="9">
    <location>
        <begin position="8"/>
        <end position="243"/>
    </location>
</feature>
<dbReference type="PROSITE" id="PS50893">
    <property type="entry name" value="ABC_TRANSPORTER_2"/>
    <property type="match status" value="2"/>
</dbReference>
<evidence type="ECO:0000256" key="5">
    <source>
        <dbReference type="ARBA" id="ARBA00022741"/>
    </source>
</evidence>
<keyword evidence="11" id="KW-1185">Reference proteome</keyword>
<organism evidence="10 11">
    <name type="scientific">Neomoorella glycerini</name>
    <dbReference type="NCBI Taxonomy" id="55779"/>
    <lineage>
        <taxon>Bacteria</taxon>
        <taxon>Bacillati</taxon>
        <taxon>Bacillota</taxon>
        <taxon>Clostridia</taxon>
        <taxon>Neomoorellales</taxon>
        <taxon>Neomoorellaceae</taxon>
        <taxon>Neomoorella</taxon>
    </lineage>
</organism>
<keyword evidence="8" id="KW-0472">Membrane</keyword>
<dbReference type="GO" id="GO:0016887">
    <property type="term" value="F:ATP hydrolysis activity"/>
    <property type="evidence" value="ECO:0007669"/>
    <property type="project" value="InterPro"/>
</dbReference>
<protein>
    <submittedName>
        <fullName evidence="10">Arabinose import ATP-binding protein AraG</fullName>
    </submittedName>
</protein>
<dbReference type="AlphaFoldDB" id="A0A6I5ZPP2"/>
<keyword evidence="7" id="KW-1278">Translocase</keyword>
<dbReference type="InterPro" id="IPR003439">
    <property type="entry name" value="ABC_transporter-like_ATP-bd"/>
</dbReference>
<dbReference type="OrthoDB" id="9771863at2"/>
<dbReference type="CDD" id="cd03216">
    <property type="entry name" value="ABC_Carb_Monos_I"/>
    <property type="match status" value="1"/>
</dbReference>
<evidence type="ECO:0000256" key="6">
    <source>
        <dbReference type="ARBA" id="ARBA00022840"/>
    </source>
</evidence>
<keyword evidence="2" id="KW-0813">Transport</keyword>
<dbReference type="Proteomes" id="UP000425916">
    <property type="component" value="Chromosome"/>
</dbReference>